<accession>J8IST1</accession>
<dbReference type="EMBL" id="MRWU01000005">
    <property type="protein sequence ID" value="OSX93485.1"/>
    <property type="molecule type" value="Genomic_DNA"/>
</dbReference>
<evidence type="ECO:0000313" key="11">
    <source>
        <dbReference type="Proteomes" id="UP000190696"/>
    </source>
</evidence>
<keyword evidence="1" id="KW-0812">Transmembrane</keyword>
<evidence type="ECO:0000313" key="5">
    <source>
        <dbReference type="EMBL" id="PJN65305.1"/>
    </source>
</evidence>
<feature type="transmembrane region" description="Helical" evidence="1">
    <location>
        <begin position="5"/>
        <end position="22"/>
    </location>
</feature>
<keyword evidence="17" id="KW-1185">Reference proteome</keyword>
<evidence type="ECO:0000313" key="17">
    <source>
        <dbReference type="Proteomes" id="UP000596196"/>
    </source>
</evidence>
<dbReference type="EMBL" id="CABWMC010000034">
    <property type="protein sequence ID" value="VXC90270.1"/>
    <property type="molecule type" value="Genomic_DNA"/>
</dbReference>
<dbReference type="Proteomes" id="UP000596196">
    <property type="component" value="Chromosome"/>
</dbReference>
<reference evidence="5 13" key="2">
    <citation type="submission" date="2016-10" db="EMBL/GenBank/DDBJ databases">
        <title>Genome Sequence of Bacillus weihenstephanensis GM6LP.</title>
        <authorList>
            <person name="Poehlein A."/>
            <person name="Wemheuer F."/>
            <person name="Hollensteiner J."/>
            <person name="Wemheuer B."/>
        </authorList>
    </citation>
    <scope>NUCLEOTIDE SEQUENCE [LARGE SCALE GENOMIC DNA]</scope>
    <source>
        <strain evidence="5 13">GM6LP</strain>
    </source>
</reference>
<evidence type="ECO:0000313" key="13">
    <source>
        <dbReference type="Proteomes" id="UP000236165"/>
    </source>
</evidence>
<dbReference type="GeneID" id="92884435"/>
<dbReference type="EMBL" id="MUAI01000026">
    <property type="protein sequence ID" value="OOR04250.1"/>
    <property type="molecule type" value="Genomic_DNA"/>
</dbReference>
<reference evidence="9 16" key="7">
    <citation type="submission" date="2019-10" db="EMBL/GenBank/DDBJ databases">
        <authorList>
            <person name="Karimi E."/>
        </authorList>
    </citation>
    <scope>NUCLEOTIDE SEQUENCE [LARGE SCALE GENOMIC DNA]</scope>
    <source>
        <strain evidence="9">Bacillus sp. 71</strain>
    </source>
</reference>
<feature type="transmembrane region" description="Helical" evidence="1">
    <location>
        <begin position="34"/>
        <end position="54"/>
    </location>
</feature>
<evidence type="ECO:0000313" key="12">
    <source>
        <dbReference type="Proteomes" id="UP000194131"/>
    </source>
</evidence>
<dbReference type="EMBL" id="CP065877">
    <property type="protein sequence ID" value="QQA14139.1"/>
    <property type="molecule type" value="Genomic_DNA"/>
</dbReference>
<dbReference type="Proteomes" id="UP000256530">
    <property type="component" value="Unassembled WGS sequence"/>
</dbReference>
<reference evidence="2 10" key="1">
    <citation type="submission" date="2012-04" db="EMBL/GenBank/DDBJ databases">
        <title>The Genome Sequence of Bacillus cereus VD078.</title>
        <authorList>
            <consortium name="The Broad Institute Genome Sequencing Platform"/>
            <consortium name="The Broad Institute Genome Sequencing Center for Infectious Disease"/>
            <person name="Feldgarden M."/>
            <person name="Van der Auwera G.A."/>
            <person name="Mahillon J."/>
            <person name="Duprez V."/>
            <person name="Timmery S."/>
            <person name="Mattelet C."/>
            <person name="Dierick K."/>
            <person name="Sun M."/>
            <person name="Yu Z."/>
            <person name="Zhu L."/>
            <person name="Hu X."/>
            <person name="Shank E.B."/>
            <person name="Swiecicka I."/>
            <person name="Hansen B.M."/>
            <person name="Andrup L."/>
            <person name="Young S.K."/>
            <person name="Zeng Q."/>
            <person name="Gargeya S."/>
            <person name="Fitzgerald M."/>
            <person name="Haas B."/>
            <person name="Abouelleil A."/>
            <person name="Alvarado L."/>
            <person name="Arachchi H.M."/>
            <person name="Berlin A."/>
            <person name="Chapman S.B."/>
            <person name="Goldberg J."/>
            <person name="Griggs A."/>
            <person name="Gujja S."/>
            <person name="Hansen M."/>
            <person name="Howarth C."/>
            <person name="Imamovic A."/>
            <person name="Larimer J."/>
            <person name="McCowen C."/>
            <person name="Montmayeur A."/>
            <person name="Murphy C."/>
            <person name="Neiman D."/>
            <person name="Pearson M."/>
            <person name="Priest M."/>
            <person name="Roberts A."/>
            <person name="Saif S."/>
            <person name="Shea T."/>
            <person name="Sisk P."/>
            <person name="Sykes S."/>
            <person name="Wortman J."/>
            <person name="Nusbaum C."/>
            <person name="Birren B."/>
        </authorList>
    </citation>
    <scope>NUCLEOTIDE SEQUENCE [LARGE SCALE GENOMIC DNA]</scope>
    <source>
        <strain evidence="2 10">VD078</strain>
    </source>
</reference>
<dbReference type="Proteomes" id="UP000190696">
    <property type="component" value="Unassembled WGS sequence"/>
</dbReference>
<dbReference type="Proteomes" id="UP000006976">
    <property type="component" value="Unassembled WGS sequence"/>
</dbReference>
<evidence type="ECO:0000313" key="2">
    <source>
        <dbReference type="EMBL" id="EJR42733.1"/>
    </source>
</evidence>
<evidence type="ECO:0000313" key="8">
    <source>
        <dbReference type="EMBL" id="TKI80434.1"/>
    </source>
</evidence>
<evidence type="ECO:0000313" key="4">
    <source>
        <dbReference type="EMBL" id="OSX93485.1"/>
    </source>
</evidence>
<evidence type="ECO:0000313" key="9">
    <source>
        <dbReference type="EMBL" id="VXC90270.1"/>
    </source>
</evidence>
<proteinExistence type="predicted"/>
<protein>
    <submittedName>
        <fullName evidence="9">Uncharacterized protein</fullName>
    </submittedName>
</protein>
<evidence type="ECO:0000313" key="16">
    <source>
        <dbReference type="Proteomes" id="UP000437562"/>
    </source>
</evidence>
<dbReference type="Proteomes" id="UP000194131">
    <property type="component" value="Unassembled WGS sequence"/>
</dbReference>
<reference evidence="4 12" key="3">
    <citation type="submission" date="2016-12" db="EMBL/GenBank/DDBJ databases">
        <title>Genome Sequences of Twelve Sporeforming Bacillus Species Isolated from Foods.</title>
        <authorList>
            <person name="De Jong A."/>
            <person name="Holsappel S."/>
            <person name="Kuipers O.P."/>
        </authorList>
    </citation>
    <scope>NUCLEOTIDE SEQUENCE [LARGE SCALE GENOMIC DNA]</scope>
    <source>
        <strain evidence="4 12">S3E15</strain>
    </source>
</reference>
<dbReference type="AlphaFoldDB" id="A0A084IVU7"/>
<evidence type="ECO:0000313" key="6">
    <source>
        <dbReference type="EMBL" id="QQA14139.1"/>
    </source>
</evidence>
<dbReference type="EMBL" id="AHEV01000011">
    <property type="protein sequence ID" value="EJR42733.1"/>
    <property type="molecule type" value="Genomic_DNA"/>
</dbReference>
<keyword evidence="1" id="KW-1133">Transmembrane helix</keyword>
<dbReference type="KEGG" id="bww:bwei_1532"/>
<name>A0A084IVU7_BACMY</name>
<evidence type="ECO:0000256" key="1">
    <source>
        <dbReference type="SAM" id="Phobius"/>
    </source>
</evidence>
<accession>A0A0B5S1T6</accession>
<reference evidence="7 14" key="5">
    <citation type="submission" date="2018-08" db="EMBL/GenBank/DDBJ databases">
        <title>Freshwater and sediment microbial communities from various areas in North America, analyzing microbe dynamics in response to fracking.</title>
        <authorList>
            <person name="Lamendella R."/>
        </authorList>
    </citation>
    <scope>NUCLEOTIDE SEQUENCE [LARGE SCALE GENOMIC DNA]</scope>
    <source>
        <strain evidence="7 14">DB-1</strain>
    </source>
</reference>
<keyword evidence="1" id="KW-0472">Membrane</keyword>
<dbReference type="KEGG" id="bmyo:BG05_2598"/>
<sequence>MKSFGTLVISTVISAGLVYYNIDSFYNKFTSGNTYYWVNGILAAGFLISLIINIKDIIKKNYTTSESN</sequence>
<evidence type="ECO:0000313" key="3">
    <source>
        <dbReference type="EMBL" id="OOR04250.1"/>
    </source>
</evidence>
<dbReference type="Proteomes" id="UP000305524">
    <property type="component" value="Unassembled WGS sequence"/>
</dbReference>
<accession>A0A654CBP8</accession>
<reference evidence="6 17" key="8">
    <citation type="submission" date="2020-12" db="EMBL/GenBank/DDBJ databases">
        <title>FDA dAtabase for Regulatory Grade micrObial Sequences (FDA-ARGOS): Supporting development and validation of Infectious Disease Dx tests.</title>
        <authorList>
            <person name="Nelson B."/>
            <person name="Plummer A."/>
            <person name="Tallon L."/>
            <person name="Sadzewicz L."/>
            <person name="Zhao X."/>
            <person name="Boylan J."/>
            <person name="Ott S."/>
            <person name="Bowen H."/>
            <person name="Vavikolanu K."/>
            <person name="Mehta A."/>
            <person name="Aluvathingal J."/>
            <person name="Nadendla S."/>
            <person name="Myers T."/>
            <person name="Yan Y."/>
            <person name="Sichtig H."/>
        </authorList>
    </citation>
    <scope>NUCLEOTIDE SEQUENCE [LARGE SCALE GENOMIC DNA]</scope>
    <source>
        <strain evidence="6 17">FDAARGOS_924</strain>
    </source>
</reference>
<accession>A0A084IVU7</accession>
<organism evidence="9 16">
    <name type="scientific">Bacillus mycoides</name>
    <dbReference type="NCBI Taxonomy" id="1405"/>
    <lineage>
        <taxon>Bacteria</taxon>
        <taxon>Bacillati</taxon>
        <taxon>Bacillota</taxon>
        <taxon>Bacilli</taxon>
        <taxon>Bacillales</taxon>
        <taxon>Bacillaceae</taxon>
        <taxon>Bacillus</taxon>
        <taxon>Bacillus cereus group</taxon>
    </lineage>
</organism>
<dbReference type="Proteomes" id="UP000437562">
    <property type="component" value="Unassembled WGS sequence"/>
</dbReference>
<dbReference type="EMBL" id="MKZQ01000069">
    <property type="protein sequence ID" value="PJN65305.1"/>
    <property type="molecule type" value="Genomic_DNA"/>
</dbReference>
<gene>
    <name evidence="9" type="ORF">BACI71_90303</name>
    <name evidence="5" type="ORF">BACWE_50010</name>
    <name evidence="3" type="ORF">BW900_22610</name>
    <name evidence="7" type="ORF">DET55_104269</name>
    <name evidence="8" type="ORF">FC701_28355</name>
    <name evidence="6" type="ORF">I6G81_17155</name>
    <name evidence="2" type="ORF">III_02085</name>
    <name evidence="4" type="ORF">S3E15_04644</name>
</gene>
<evidence type="ECO:0000313" key="15">
    <source>
        <dbReference type="Proteomes" id="UP000305524"/>
    </source>
</evidence>
<evidence type="ECO:0000313" key="7">
    <source>
        <dbReference type="EMBL" id="REF39999.1"/>
    </source>
</evidence>
<evidence type="ECO:0000313" key="10">
    <source>
        <dbReference type="Proteomes" id="UP000006976"/>
    </source>
</evidence>
<dbReference type="EMBL" id="SZOD01000907">
    <property type="protein sequence ID" value="TKI80434.1"/>
    <property type="molecule type" value="Genomic_DNA"/>
</dbReference>
<reference evidence="3 11" key="4">
    <citation type="submission" date="2017-01" db="EMBL/GenBank/DDBJ databases">
        <title>Bacillus cereus isolates.</title>
        <authorList>
            <person name="Beno S.M."/>
        </authorList>
    </citation>
    <scope>NUCLEOTIDE SEQUENCE [LARGE SCALE GENOMIC DNA]</scope>
    <source>
        <strain evidence="3 11">FSL W7-1108</strain>
    </source>
</reference>
<evidence type="ECO:0000313" key="14">
    <source>
        <dbReference type="Proteomes" id="UP000256530"/>
    </source>
</evidence>
<dbReference type="EMBL" id="QTTY01000004">
    <property type="protein sequence ID" value="REF39999.1"/>
    <property type="molecule type" value="Genomic_DNA"/>
</dbReference>
<dbReference type="RefSeq" id="WP_000834521.1">
    <property type="nucleotide sequence ID" value="NZ_CAKJWQ010000012.1"/>
</dbReference>
<reference evidence="8 15" key="6">
    <citation type="journal article" date="2019" name="Environ. Microbiol.">
        <title>An active ?-lactamase is a part of an orchestrated cell wall stress resistance network of Bacillus subtilis and related rhizosphere species.</title>
        <authorList>
            <person name="Bucher T."/>
            <person name="Keren-Paz A."/>
            <person name="Hausser J."/>
            <person name="Olender T."/>
            <person name="Cytryn E."/>
            <person name="Kolodkin-Gal I."/>
        </authorList>
    </citation>
    <scope>NUCLEOTIDE SEQUENCE [LARGE SCALE GENOMIC DNA]</scope>
    <source>
        <strain evidence="8 15">I186</strain>
    </source>
</reference>
<dbReference type="Proteomes" id="UP000236165">
    <property type="component" value="Unassembled WGS sequence"/>
</dbReference>